<dbReference type="InterPro" id="IPR011041">
    <property type="entry name" value="Quinoprot_gluc/sorb_DH_b-prop"/>
</dbReference>
<feature type="domain" description="Glucose/Sorbosone dehydrogenase" evidence="2">
    <location>
        <begin position="57"/>
        <end position="386"/>
    </location>
</feature>
<reference evidence="3 4" key="1">
    <citation type="submission" date="2021-04" db="EMBL/GenBank/DDBJ databases">
        <authorList>
            <person name="Pira H."/>
            <person name="Risdian C."/>
            <person name="Wink J."/>
        </authorList>
    </citation>
    <scope>NUCLEOTIDE SEQUENCE [LARGE SCALE GENOMIC DNA]</scope>
    <source>
        <strain evidence="3 4">DSM 107782</strain>
    </source>
</reference>
<dbReference type="Proteomes" id="UP000824621">
    <property type="component" value="Unassembled WGS sequence"/>
</dbReference>
<evidence type="ECO:0000256" key="1">
    <source>
        <dbReference type="SAM" id="MobiDB-lite"/>
    </source>
</evidence>
<dbReference type="Pfam" id="PF07995">
    <property type="entry name" value="GSDH"/>
    <property type="match status" value="1"/>
</dbReference>
<sequence length="397" mass="42781">MLRTITSMAALALAACNGGEDVAAQDSETSLTYPPSAEETDQVADGDPFSIEELGSFDEPWAMTFLPDGRLLVTEKPGTMKIVQLSGYAGLQMGSVGGMPTVDYGGQGGLGDVLPHPDFADNNILYVSFAEAGDGDTRGAAVMRGTLDCEGVEGCSLTNAEVIWRQAPKVTGRGHYSHRLAFGPEDYLWITSGDRQKLEPAQDLEANLGKVIRLNEDGSVPEGNPFAGQSGVTPQIWSYGHRNLLGIAFDEAGRLWTHEMGPRGGDEVNLVEAGHNYGWPRVSNGQHYDGRDIPDHDTTSEYDDPEESWTPVISPAGFVIYDGEAFPGWQGTGLIGGLSSRAIINVALEPGAVRELDRYDMGQRIRELEQGPDGLLYVLEDERGGEGGRLLRLRPAR</sequence>
<protein>
    <submittedName>
        <fullName evidence="3">PQQ-dependent sugar dehydrogenase</fullName>
    </submittedName>
</protein>
<feature type="compositionally biased region" description="Basic and acidic residues" evidence="1">
    <location>
        <begin position="288"/>
        <end position="299"/>
    </location>
</feature>
<organism evidence="3 4">
    <name type="scientific">Pacificimonas aurantium</name>
    <dbReference type="NCBI Taxonomy" id="1250540"/>
    <lineage>
        <taxon>Bacteria</taxon>
        <taxon>Pseudomonadati</taxon>
        <taxon>Pseudomonadota</taxon>
        <taxon>Alphaproteobacteria</taxon>
        <taxon>Sphingomonadales</taxon>
        <taxon>Sphingosinicellaceae</taxon>
        <taxon>Pacificimonas</taxon>
    </lineage>
</organism>
<dbReference type="EMBL" id="JAGSGB010000001">
    <property type="protein sequence ID" value="MBZ6378235.1"/>
    <property type="molecule type" value="Genomic_DNA"/>
</dbReference>
<evidence type="ECO:0000313" key="4">
    <source>
        <dbReference type="Proteomes" id="UP000824621"/>
    </source>
</evidence>
<name>A0ABS7WJU1_9SPHN</name>
<dbReference type="PANTHER" id="PTHR19328">
    <property type="entry name" value="HEDGEHOG-INTERACTING PROTEIN"/>
    <property type="match status" value="1"/>
</dbReference>
<dbReference type="Gene3D" id="2.120.10.30">
    <property type="entry name" value="TolB, C-terminal domain"/>
    <property type="match status" value="1"/>
</dbReference>
<evidence type="ECO:0000259" key="2">
    <source>
        <dbReference type="Pfam" id="PF07995"/>
    </source>
</evidence>
<accession>A0ABS7WJU1</accession>
<feature type="region of interest" description="Disordered" evidence="1">
    <location>
        <begin position="282"/>
        <end position="308"/>
    </location>
</feature>
<dbReference type="PROSITE" id="PS51257">
    <property type="entry name" value="PROKAR_LIPOPROTEIN"/>
    <property type="match status" value="1"/>
</dbReference>
<dbReference type="SUPFAM" id="SSF50952">
    <property type="entry name" value="Soluble quinoprotein glucose dehydrogenase"/>
    <property type="match status" value="1"/>
</dbReference>
<dbReference type="InterPro" id="IPR012938">
    <property type="entry name" value="Glc/Sorbosone_DH"/>
</dbReference>
<proteinExistence type="predicted"/>
<evidence type="ECO:0000313" key="3">
    <source>
        <dbReference type="EMBL" id="MBZ6378235.1"/>
    </source>
</evidence>
<keyword evidence="4" id="KW-1185">Reference proteome</keyword>
<dbReference type="RefSeq" id="WP_207790583.1">
    <property type="nucleotide sequence ID" value="NZ_JAGSGB010000001.1"/>
</dbReference>
<comment type="caution">
    <text evidence="3">The sequence shown here is derived from an EMBL/GenBank/DDBJ whole genome shotgun (WGS) entry which is preliminary data.</text>
</comment>
<dbReference type="PANTHER" id="PTHR19328:SF75">
    <property type="entry name" value="ALDOSE SUGAR DEHYDROGENASE YLII"/>
    <property type="match status" value="1"/>
</dbReference>
<dbReference type="InterPro" id="IPR011042">
    <property type="entry name" value="6-blade_b-propeller_TolB-like"/>
</dbReference>
<gene>
    <name evidence="3" type="ORF">KCN53_06250</name>
</gene>